<dbReference type="FunFam" id="1.20.1640.10:FF:000004">
    <property type="entry name" value="Protein translocase subunit SecD"/>
    <property type="match status" value="1"/>
</dbReference>
<reference evidence="13" key="1">
    <citation type="submission" date="2018-05" db="EMBL/GenBank/DDBJ databases">
        <authorList>
            <person name="Lanie J.A."/>
            <person name="Ng W.-L."/>
            <person name="Kazmierczak K.M."/>
            <person name="Andrzejewski T.M."/>
            <person name="Davidsen T.M."/>
            <person name="Wayne K.J."/>
            <person name="Tettelin H."/>
            <person name="Glass J.I."/>
            <person name="Rusch D."/>
            <person name="Podicherti R."/>
            <person name="Tsui H.-C.T."/>
            <person name="Winkler M.E."/>
        </authorList>
    </citation>
    <scope>NUCLEOTIDE SEQUENCE</scope>
</reference>
<feature type="transmembrane region" description="Helical" evidence="9">
    <location>
        <begin position="7"/>
        <end position="24"/>
    </location>
</feature>
<evidence type="ECO:0000259" key="11">
    <source>
        <dbReference type="Pfam" id="PF21760"/>
    </source>
</evidence>
<feature type="domain" description="SecDF P1 head subdomain" evidence="12">
    <location>
        <begin position="238"/>
        <end position="339"/>
    </location>
</feature>
<evidence type="ECO:0000259" key="10">
    <source>
        <dbReference type="Pfam" id="PF02355"/>
    </source>
</evidence>
<dbReference type="GO" id="GO:0006886">
    <property type="term" value="P:intracellular protein transport"/>
    <property type="evidence" value="ECO:0007669"/>
    <property type="project" value="InterPro"/>
</dbReference>
<dbReference type="EMBL" id="UINC01000151">
    <property type="protein sequence ID" value="SUZ50070.1"/>
    <property type="molecule type" value="Genomic_DNA"/>
</dbReference>
<dbReference type="Pfam" id="PF21760">
    <property type="entry name" value="SecD_1st"/>
    <property type="match status" value="1"/>
</dbReference>
<dbReference type="Gene3D" id="3.30.70.3220">
    <property type="match status" value="1"/>
</dbReference>
<feature type="domain" description="Protein export membrane protein SecD/SecF C-terminal" evidence="10">
    <location>
        <begin position="341"/>
        <end position="511"/>
    </location>
</feature>
<name>A0A381N612_9ZZZZ</name>
<evidence type="ECO:0000256" key="6">
    <source>
        <dbReference type="ARBA" id="ARBA00022989"/>
    </source>
</evidence>
<keyword evidence="3" id="KW-1003">Cell membrane</keyword>
<evidence type="ECO:0000256" key="1">
    <source>
        <dbReference type="ARBA" id="ARBA00004651"/>
    </source>
</evidence>
<feature type="transmembrane region" description="Helical" evidence="9">
    <location>
        <begin position="360"/>
        <end position="380"/>
    </location>
</feature>
<evidence type="ECO:0000256" key="7">
    <source>
        <dbReference type="ARBA" id="ARBA00023010"/>
    </source>
</evidence>
<evidence type="ECO:0000259" key="12">
    <source>
        <dbReference type="Pfam" id="PF22599"/>
    </source>
</evidence>
<protein>
    <recommendedName>
        <fullName evidence="14">Protein translocase subunit SecD</fullName>
    </recommendedName>
</protein>
<dbReference type="Pfam" id="PF22599">
    <property type="entry name" value="SecDF_P1_head"/>
    <property type="match status" value="1"/>
</dbReference>
<dbReference type="InterPro" id="IPR048634">
    <property type="entry name" value="SecD_SecF_C"/>
</dbReference>
<dbReference type="Gene3D" id="1.20.1640.10">
    <property type="entry name" value="Multidrug efflux transporter AcrB transmembrane domain"/>
    <property type="match status" value="1"/>
</dbReference>
<comment type="subcellular location">
    <subcellularLocation>
        <location evidence="1">Cell membrane</location>
        <topology evidence="1">Multi-pass membrane protein</topology>
    </subcellularLocation>
</comment>
<dbReference type="Pfam" id="PF02355">
    <property type="entry name" value="SecD_SecF_C"/>
    <property type="match status" value="1"/>
</dbReference>
<dbReference type="InterPro" id="IPR022813">
    <property type="entry name" value="SecD/SecF_arch_bac"/>
</dbReference>
<keyword evidence="8 9" id="KW-0472">Membrane</keyword>
<dbReference type="HAMAP" id="MF_01463_B">
    <property type="entry name" value="SecD_B"/>
    <property type="match status" value="1"/>
</dbReference>
<evidence type="ECO:0000256" key="3">
    <source>
        <dbReference type="ARBA" id="ARBA00022475"/>
    </source>
</evidence>
<keyword evidence="2" id="KW-0813">Transport</keyword>
<evidence type="ECO:0000256" key="9">
    <source>
        <dbReference type="SAM" id="Phobius"/>
    </source>
</evidence>
<evidence type="ECO:0000256" key="5">
    <source>
        <dbReference type="ARBA" id="ARBA00022927"/>
    </source>
</evidence>
<dbReference type="NCBIfam" id="TIGR01129">
    <property type="entry name" value="secD"/>
    <property type="match status" value="1"/>
</dbReference>
<dbReference type="GO" id="GO:0005886">
    <property type="term" value="C:plasma membrane"/>
    <property type="evidence" value="ECO:0007669"/>
    <property type="project" value="UniProtKB-SubCell"/>
</dbReference>
<evidence type="ECO:0000256" key="4">
    <source>
        <dbReference type="ARBA" id="ARBA00022692"/>
    </source>
</evidence>
<dbReference type="PANTHER" id="PTHR30081:SF1">
    <property type="entry name" value="PROTEIN TRANSLOCASE SUBUNIT SECD"/>
    <property type="match status" value="1"/>
</dbReference>
<keyword evidence="4 9" id="KW-0812">Transmembrane</keyword>
<dbReference type="InterPro" id="IPR048631">
    <property type="entry name" value="SecD_1st"/>
</dbReference>
<feature type="transmembrane region" description="Helical" evidence="9">
    <location>
        <begin position="489"/>
        <end position="508"/>
    </location>
</feature>
<gene>
    <name evidence="13" type="ORF">METZ01_LOCUS2924</name>
</gene>
<accession>A0A381N612</accession>
<feature type="transmembrane region" description="Helical" evidence="9">
    <location>
        <begin position="387"/>
        <end position="405"/>
    </location>
</feature>
<dbReference type="Pfam" id="PF07549">
    <property type="entry name" value="Sec_GG"/>
    <property type="match status" value="1"/>
</dbReference>
<evidence type="ECO:0008006" key="14">
    <source>
        <dbReference type="Google" id="ProtNLM"/>
    </source>
</evidence>
<keyword evidence="5" id="KW-0653">Protein transport</keyword>
<feature type="domain" description="Protein translocase subunit SecDF P1" evidence="11">
    <location>
        <begin position="137"/>
        <end position="197"/>
    </location>
</feature>
<feature type="transmembrane region" description="Helical" evidence="9">
    <location>
        <begin position="411"/>
        <end position="435"/>
    </location>
</feature>
<evidence type="ECO:0000256" key="2">
    <source>
        <dbReference type="ARBA" id="ARBA00022448"/>
    </source>
</evidence>
<dbReference type="Gene3D" id="3.30.1360.200">
    <property type="match status" value="1"/>
</dbReference>
<dbReference type="Gene3D" id="3.30.70.3400">
    <property type="match status" value="1"/>
</dbReference>
<sequence>MQTNLRWKIITILGVVALAGWSVYPPEEKVRLGLDLKGGVHMVLRVQTDDALRLETESSQERLRSILSAQNIAVGEIASDSASRFHVEGVSTEQDAEFRRVADEQLQALFTRESGAGGRYAFELRPNMAVSLREEAVRQALQTIERRVNELGVAEPIVAPHSVGGDQILVQLPGVTDVARAKEIIRSTALLEFKIVEQGPSATREALLQANGGMVPAGMEIISGVDDTVSPGALPQNLFYIVRRVAAVSGRDLRSARPTLDENNQQAVSFSLNREGARKFGDVTGQNVGRQLAIILDGRVYSAPMINSRITDEGRITGAFSQQEVADLSLVLRSGALPASLTYLEERTVGPTLGADSVRAGVLASITGLTLVAFFMLVYYKLSGINAILSVGMNLLILLGFMAYLDAVMTLPGIAGFILTIGMGVDSNVLIFERIKEELASSKSPRAAVAAGFDRVFLTIVDTHVASLIAAAFLFQFGTGPIRGFATTLFFGLLANVFTAVFVSRTLFQTILSRRQVARLSI</sequence>
<evidence type="ECO:0000256" key="8">
    <source>
        <dbReference type="ARBA" id="ARBA00023136"/>
    </source>
</evidence>
<dbReference type="PANTHER" id="PTHR30081">
    <property type="entry name" value="PROTEIN-EXPORT MEMBRANE PROTEIN SEC"/>
    <property type="match status" value="1"/>
</dbReference>
<keyword evidence="6 9" id="KW-1133">Transmembrane helix</keyword>
<feature type="transmembrane region" description="Helical" evidence="9">
    <location>
        <begin position="456"/>
        <end position="477"/>
    </location>
</feature>
<evidence type="ECO:0000313" key="13">
    <source>
        <dbReference type="EMBL" id="SUZ50070.1"/>
    </source>
</evidence>
<dbReference type="InterPro" id="IPR055344">
    <property type="entry name" value="SecD_SecF_C_bact"/>
</dbReference>
<organism evidence="13">
    <name type="scientific">marine metagenome</name>
    <dbReference type="NCBI Taxonomy" id="408172"/>
    <lineage>
        <taxon>unclassified sequences</taxon>
        <taxon>metagenomes</taxon>
        <taxon>ecological metagenomes</taxon>
    </lineage>
</organism>
<dbReference type="GO" id="GO:0015450">
    <property type="term" value="F:protein-transporting ATPase activity"/>
    <property type="evidence" value="ECO:0007669"/>
    <property type="project" value="InterPro"/>
</dbReference>
<proteinExistence type="inferred from homology"/>
<dbReference type="AlphaFoldDB" id="A0A381N612"/>
<dbReference type="InterPro" id="IPR005791">
    <property type="entry name" value="SecD"/>
</dbReference>
<keyword evidence="7" id="KW-0811">Translocation</keyword>
<dbReference type="InterPro" id="IPR054384">
    <property type="entry name" value="SecDF_P1_head"/>
</dbReference>
<dbReference type="SUPFAM" id="SSF82866">
    <property type="entry name" value="Multidrug efflux transporter AcrB transmembrane domain"/>
    <property type="match status" value="1"/>
</dbReference>
<dbReference type="InterPro" id="IPR022646">
    <property type="entry name" value="SecD/SecF_CS"/>
</dbReference>
<dbReference type="NCBIfam" id="TIGR00916">
    <property type="entry name" value="2A0604s01"/>
    <property type="match status" value="1"/>
</dbReference>